<keyword evidence="3" id="KW-1185">Reference proteome</keyword>
<reference evidence="2 3" key="1">
    <citation type="journal article" date="2019" name="Sci. Rep.">
        <title>Comparative genomics of chytrid fungi reveal insights into the obligate biotrophic and pathogenic lifestyle of Synchytrium endobioticum.</title>
        <authorList>
            <person name="van de Vossenberg B.T.L.H."/>
            <person name="Warris S."/>
            <person name="Nguyen H.D.T."/>
            <person name="van Gent-Pelzer M.P.E."/>
            <person name="Joly D.L."/>
            <person name="van de Geest H.C."/>
            <person name="Bonants P.J.M."/>
            <person name="Smith D.S."/>
            <person name="Levesque C.A."/>
            <person name="van der Lee T.A.J."/>
        </authorList>
    </citation>
    <scope>NUCLEOTIDE SEQUENCE [LARGE SCALE GENOMIC DNA]</scope>
    <source>
        <strain evidence="2 3">CBS 809.83</strain>
    </source>
</reference>
<feature type="compositionally biased region" description="Polar residues" evidence="1">
    <location>
        <begin position="142"/>
        <end position="155"/>
    </location>
</feature>
<feature type="region of interest" description="Disordered" evidence="1">
    <location>
        <begin position="1"/>
        <end position="26"/>
    </location>
</feature>
<evidence type="ECO:0000256" key="1">
    <source>
        <dbReference type="SAM" id="MobiDB-lite"/>
    </source>
</evidence>
<dbReference type="AlphaFoldDB" id="A0A507EBM3"/>
<evidence type="ECO:0000313" key="3">
    <source>
        <dbReference type="Proteomes" id="UP000318582"/>
    </source>
</evidence>
<feature type="region of interest" description="Disordered" evidence="1">
    <location>
        <begin position="99"/>
        <end position="168"/>
    </location>
</feature>
<sequence>MLNDGRPRISIGAPGGGPPPAGGRRMSLQGVLLTSQRRRASEFSIEGGLPNPSALMPHSREPSITASGAASRLSFSGESLAPGRRKAGRYEAMTALKGVQAADGRSEALAGRRRSSYEPSYGWGSGSLQSQSRSMYMPHQTIPESANSSAGQSRPPSHAEPKQKRPGALWGADEAEDIADFRAQQHAHISADSSIDDIRKYGQAVQHPGKLMSVLPDEYNREVHTEFDTTCNELLSVLGEFETALEEMTIWKDDFLKQTVPSNIKLQLTLLFARLFRR</sequence>
<feature type="region of interest" description="Disordered" evidence="1">
    <location>
        <begin position="44"/>
        <end position="84"/>
    </location>
</feature>
<proteinExistence type="predicted"/>
<dbReference type="STRING" id="109895.A0A507EBM3"/>
<protein>
    <submittedName>
        <fullName evidence="2">Uncharacterized protein</fullName>
    </submittedName>
</protein>
<organism evidence="2 3">
    <name type="scientific">Powellomyces hirtus</name>
    <dbReference type="NCBI Taxonomy" id="109895"/>
    <lineage>
        <taxon>Eukaryota</taxon>
        <taxon>Fungi</taxon>
        <taxon>Fungi incertae sedis</taxon>
        <taxon>Chytridiomycota</taxon>
        <taxon>Chytridiomycota incertae sedis</taxon>
        <taxon>Chytridiomycetes</taxon>
        <taxon>Spizellomycetales</taxon>
        <taxon>Powellomycetaceae</taxon>
        <taxon>Powellomyces</taxon>
    </lineage>
</organism>
<dbReference type="Proteomes" id="UP000318582">
    <property type="component" value="Unassembled WGS sequence"/>
</dbReference>
<gene>
    <name evidence="2" type="ORF">PhCBS80983_g01255</name>
</gene>
<dbReference type="EMBL" id="QEAQ01000009">
    <property type="protein sequence ID" value="TPX61214.1"/>
    <property type="molecule type" value="Genomic_DNA"/>
</dbReference>
<evidence type="ECO:0000313" key="2">
    <source>
        <dbReference type="EMBL" id="TPX61214.1"/>
    </source>
</evidence>
<name>A0A507EBM3_9FUNG</name>
<comment type="caution">
    <text evidence="2">The sequence shown here is derived from an EMBL/GenBank/DDBJ whole genome shotgun (WGS) entry which is preliminary data.</text>
</comment>
<feature type="compositionally biased region" description="Polar residues" evidence="1">
    <location>
        <begin position="62"/>
        <end position="77"/>
    </location>
</feature>
<accession>A0A507EBM3</accession>